<dbReference type="SUPFAM" id="SSF53335">
    <property type="entry name" value="S-adenosyl-L-methionine-dependent methyltransferases"/>
    <property type="match status" value="1"/>
</dbReference>
<dbReference type="InterPro" id="IPR029063">
    <property type="entry name" value="SAM-dependent_MTases_sf"/>
</dbReference>
<dbReference type="GO" id="GO:0032259">
    <property type="term" value="P:methylation"/>
    <property type="evidence" value="ECO:0007669"/>
    <property type="project" value="UniProtKB-KW"/>
</dbReference>
<dbReference type="GO" id="GO:0008168">
    <property type="term" value="F:methyltransferase activity"/>
    <property type="evidence" value="ECO:0007669"/>
    <property type="project" value="UniProtKB-KW"/>
</dbReference>
<organism evidence="1 2">
    <name type="scientific">Methylophilus glucosoxydans</name>
    <dbReference type="NCBI Taxonomy" id="752553"/>
    <lineage>
        <taxon>Bacteria</taxon>
        <taxon>Pseudomonadati</taxon>
        <taxon>Pseudomonadota</taxon>
        <taxon>Betaproteobacteria</taxon>
        <taxon>Nitrosomonadales</taxon>
        <taxon>Methylophilaceae</taxon>
        <taxon>Methylophilus</taxon>
    </lineage>
</organism>
<evidence type="ECO:0000313" key="2">
    <source>
        <dbReference type="Proteomes" id="UP001597106"/>
    </source>
</evidence>
<comment type="caution">
    <text evidence="1">The sequence shown here is derived from an EMBL/GenBank/DDBJ whole genome shotgun (WGS) entry which is preliminary data.</text>
</comment>
<protein>
    <submittedName>
        <fullName evidence="1">Class I SAM-dependent methyltransferase</fullName>
        <ecNumber evidence="1">2.1.1.-</ecNumber>
    </submittedName>
</protein>
<keyword evidence="1" id="KW-0489">Methyltransferase</keyword>
<keyword evidence="1" id="KW-0808">Transferase</keyword>
<keyword evidence="2" id="KW-1185">Reference proteome</keyword>
<evidence type="ECO:0000313" key="1">
    <source>
        <dbReference type="EMBL" id="MFD0930668.1"/>
    </source>
</evidence>
<dbReference type="Pfam" id="PF13489">
    <property type="entry name" value="Methyltransf_23"/>
    <property type="match status" value="1"/>
</dbReference>
<dbReference type="RefSeq" id="WP_379077401.1">
    <property type="nucleotide sequence ID" value="NZ_JBHTJW010000003.1"/>
</dbReference>
<reference evidence="2" key="1">
    <citation type="journal article" date="2019" name="Int. J. Syst. Evol. Microbiol.">
        <title>The Global Catalogue of Microorganisms (GCM) 10K type strain sequencing project: providing services to taxonomists for standard genome sequencing and annotation.</title>
        <authorList>
            <consortium name="The Broad Institute Genomics Platform"/>
            <consortium name="The Broad Institute Genome Sequencing Center for Infectious Disease"/>
            <person name="Wu L."/>
            <person name="Ma J."/>
        </authorList>
    </citation>
    <scope>NUCLEOTIDE SEQUENCE [LARGE SCALE GENOMIC DNA]</scope>
    <source>
        <strain evidence="2">CCUG 59685</strain>
    </source>
</reference>
<dbReference type="EC" id="2.1.1.-" evidence="1"/>
<sequence>MKERLVCPICKTAGSLLDVVDLNKSCEEQRGKYLPLAGVAVYYSLCNHCGFCWAPELHQWPLSKFEEDIYNADYGAVDPDYLQTRPTSNAEVLRSIFPVFPPTLRHLDYGGGNGLLSRQLSAAGWHSKSYDPFVDKQTDIASLGQFELITAFEVFEHVPDVWALMSDLSSLLAQDGLVLFSTLLSDGNIHPNQRLSWWYASPRNGHISLFSRNALTLLAQSKQFNFGSFNSGFHALYTTVPPWASHLIRVG</sequence>
<name>A0ABW3GLX1_9PROT</name>
<dbReference type="Proteomes" id="UP001597106">
    <property type="component" value="Unassembled WGS sequence"/>
</dbReference>
<accession>A0ABW3GLX1</accession>
<gene>
    <name evidence="1" type="ORF">ACFQ1T_12850</name>
</gene>
<proteinExistence type="predicted"/>
<dbReference type="Gene3D" id="3.40.50.150">
    <property type="entry name" value="Vaccinia Virus protein VP39"/>
    <property type="match status" value="1"/>
</dbReference>
<dbReference type="EMBL" id="JBHTJW010000003">
    <property type="protein sequence ID" value="MFD0930668.1"/>
    <property type="molecule type" value="Genomic_DNA"/>
</dbReference>